<dbReference type="InterPro" id="IPR005248">
    <property type="entry name" value="NadD/NMNAT"/>
</dbReference>
<sequence length="258" mass="28068">MEYDNAAPRTANAASAASSTAGHGARPYRLGILGGTFDPPHIGHVALARLCIEHLELDELVWIPTGQSWQKGDDVTPAADRLAMTELAAATLSDTRARVHASRMEVDRAGPSYTVDTVHELRERYGPTASLAWLMGADQLLRLHTWHGWQELFADVHLCVATRPGFDLGELDGPVREELAARRASTDLIQSMPSGRMWIDQTLAVDLSSTALRQRLAAGQPADDQLPPGVAHYIASRGLYRPTQSDLPIPARPKTDLS</sequence>
<keyword evidence="8 11" id="KW-0067">ATP-binding</keyword>
<comment type="pathway">
    <text evidence="2 11">Cofactor biosynthesis; NAD(+) biosynthesis; deamido-NAD(+) from nicotinate D-ribonucleotide: step 1/1.</text>
</comment>
<dbReference type="EC" id="2.7.7.18" evidence="11"/>
<evidence type="ECO:0000256" key="12">
    <source>
        <dbReference type="SAM" id="MobiDB-lite"/>
    </source>
</evidence>
<dbReference type="PANTHER" id="PTHR39321:SF3">
    <property type="entry name" value="PHOSPHOPANTETHEINE ADENYLYLTRANSFERASE"/>
    <property type="match status" value="1"/>
</dbReference>
<evidence type="ECO:0000256" key="3">
    <source>
        <dbReference type="ARBA" id="ARBA00009014"/>
    </source>
</evidence>
<keyword evidence="15" id="KW-1185">Reference proteome</keyword>
<evidence type="ECO:0000256" key="9">
    <source>
        <dbReference type="ARBA" id="ARBA00023027"/>
    </source>
</evidence>
<dbReference type="NCBIfam" id="NF000840">
    <property type="entry name" value="PRK00071.1-3"/>
    <property type="match status" value="1"/>
</dbReference>
<dbReference type="Gene3D" id="3.40.50.620">
    <property type="entry name" value="HUPs"/>
    <property type="match status" value="1"/>
</dbReference>
<comment type="function">
    <text evidence="1 11">Catalyzes the reversible adenylation of nicotinate mononucleotide (NaMN) to nicotinic acid adenine dinucleotide (NaAD).</text>
</comment>
<evidence type="ECO:0000256" key="6">
    <source>
        <dbReference type="ARBA" id="ARBA00022695"/>
    </source>
</evidence>
<evidence type="ECO:0000313" key="15">
    <source>
        <dbReference type="Proteomes" id="UP001216674"/>
    </source>
</evidence>
<evidence type="ECO:0000256" key="10">
    <source>
        <dbReference type="ARBA" id="ARBA00048721"/>
    </source>
</evidence>
<dbReference type="SUPFAM" id="SSF52374">
    <property type="entry name" value="Nucleotidylyl transferase"/>
    <property type="match status" value="1"/>
</dbReference>
<dbReference type="PANTHER" id="PTHR39321">
    <property type="entry name" value="NICOTINATE-NUCLEOTIDE ADENYLYLTRANSFERASE-RELATED"/>
    <property type="match status" value="1"/>
</dbReference>
<gene>
    <name evidence="11" type="primary">nadD</name>
    <name evidence="14" type="ORF">P3W85_27505</name>
</gene>
<protein>
    <recommendedName>
        <fullName evidence="11">Probable nicotinate-nucleotide adenylyltransferase</fullName>
        <ecNumber evidence="11">2.7.7.18</ecNumber>
    </recommendedName>
    <alternativeName>
        <fullName evidence="11">Deamido-NAD(+) diphosphorylase</fullName>
    </alternativeName>
    <alternativeName>
        <fullName evidence="11">Deamido-NAD(+) pyrophosphorylase</fullName>
    </alternativeName>
    <alternativeName>
        <fullName evidence="11">Nicotinate mononucleotide adenylyltransferase</fullName>
        <shortName evidence="11">NaMN adenylyltransferase</shortName>
    </alternativeName>
</protein>
<comment type="catalytic activity">
    <reaction evidence="10 11">
        <text>nicotinate beta-D-ribonucleotide + ATP + H(+) = deamido-NAD(+) + diphosphate</text>
        <dbReference type="Rhea" id="RHEA:22860"/>
        <dbReference type="ChEBI" id="CHEBI:15378"/>
        <dbReference type="ChEBI" id="CHEBI:30616"/>
        <dbReference type="ChEBI" id="CHEBI:33019"/>
        <dbReference type="ChEBI" id="CHEBI:57502"/>
        <dbReference type="ChEBI" id="CHEBI:58437"/>
        <dbReference type="EC" id="2.7.7.18"/>
    </reaction>
</comment>
<keyword evidence="7 11" id="KW-0547">Nucleotide-binding</keyword>
<dbReference type="RefSeq" id="WP_276267074.1">
    <property type="nucleotide sequence ID" value="NZ_JARJLM010000454.1"/>
</dbReference>
<dbReference type="EMBL" id="JARJLM010000454">
    <property type="protein sequence ID" value="MDF3836675.1"/>
    <property type="molecule type" value="Genomic_DNA"/>
</dbReference>
<keyword evidence="9 11" id="KW-0520">NAD</keyword>
<evidence type="ECO:0000313" key="14">
    <source>
        <dbReference type="EMBL" id="MDF3836675.1"/>
    </source>
</evidence>
<evidence type="ECO:0000256" key="8">
    <source>
        <dbReference type="ARBA" id="ARBA00022840"/>
    </source>
</evidence>
<feature type="domain" description="Cytidyltransferase-like" evidence="13">
    <location>
        <begin position="32"/>
        <end position="215"/>
    </location>
</feature>
<accession>A0ABT6AVL8</accession>
<dbReference type="InterPro" id="IPR004821">
    <property type="entry name" value="Cyt_trans-like"/>
</dbReference>
<reference evidence="14 15" key="1">
    <citation type="submission" date="2023-03" db="EMBL/GenBank/DDBJ databases">
        <title>Draft assemblies of triclosan tolerant bacteria isolated from returned activated sludge.</title>
        <authorList>
            <person name="Van Hamelsveld S."/>
        </authorList>
    </citation>
    <scope>NUCLEOTIDE SEQUENCE [LARGE SCALE GENOMIC DNA]</scope>
    <source>
        <strain evidence="14 15">GW210010_S58</strain>
    </source>
</reference>
<proteinExistence type="inferred from homology"/>
<keyword evidence="5 11" id="KW-0808">Transferase</keyword>
<dbReference type="NCBIfam" id="NF005410">
    <property type="entry name" value="PRK06973.1"/>
    <property type="match status" value="1"/>
</dbReference>
<keyword evidence="6 11" id="KW-0548">Nucleotidyltransferase</keyword>
<dbReference type="CDD" id="cd02165">
    <property type="entry name" value="NMNAT"/>
    <property type="match status" value="1"/>
</dbReference>
<dbReference type="NCBIfam" id="TIGR00482">
    <property type="entry name" value="nicotinate (nicotinamide) nucleotide adenylyltransferase"/>
    <property type="match status" value="1"/>
</dbReference>
<dbReference type="Pfam" id="PF01467">
    <property type="entry name" value="CTP_transf_like"/>
    <property type="match status" value="1"/>
</dbReference>
<evidence type="ECO:0000256" key="5">
    <source>
        <dbReference type="ARBA" id="ARBA00022679"/>
    </source>
</evidence>
<dbReference type="NCBIfam" id="TIGR00125">
    <property type="entry name" value="cyt_tran_rel"/>
    <property type="match status" value="1"/>
</dbReference>
<evidence type="ECO:0000256" key="4">
    <source>
        <dbReference type="ARBA" id="ARBA00022642"/>
    </source>
</evidence>
<name>A0ABT6AVL8_9BURK</name>
<dbReference type="InterPro" id="IPR014729">
    <property type="entry name" value="Rossmann-like_a/b/a_fold"/>
</dbReference>
<dbReference type="GO" id="GO:0004515">
    <property type="term" value="F:nicotinate-nucleotide adenylyltransferase activity"/>
    <property type="evidence" value="ECO:0007669"/>
    <property type="project" value="UniProtKB-EC"/>
</dbReference>
<dbReference type="Proteomes" id="UP001216674">
    <property type="component" value="Unassembled WGS sequence"/>
</dbReference>
<comment type="caution">
    <text evidence="14">The sequence shown here is derived from an EMBL/GenBank/DDBJ whole genome shotgun (WGS) entry which is preliminary data.</text>
</comment>
<comment type="similarity">
    <text evidence="3 11">Belongs to the NadD family.</text>
</comment>
<evidence type="ECO:0000256" key="11">
    <source>
        <dbReference type="HAMAP-Rule" id="MF_00244"/>
    </source>
</evidence>
<organism evidence="14 15">
    <name type="scientific">Cupriavidus basilensis</name>
    <dbReference type="NCBI Taxonomy" id="68895"/>
    <lineage>
        <taxon>Bacteria</taxon>
        <taxon>Pseudomonadati</taxon>
        <taxon>Pseudomonadota</taxon>
        <taxon>Betaproteobacteria</taxon>
        <taxon>Burkholderiales</taxon>
        <taxon>Burkholderiaceae</taxon>
        <taxon>Cupriavidus</taxon>
    </lineage>
</organism>
<evidence type="ECO:0000256" key="2">
    <source>
        <dbReference type="ARBA" id="ARBA00005019"/>
    </source>
</evidence>
<keyword evidence="4 11" id="KW-0662">Pyridine nucleotide biosynthesis</keyword>
<evidence type="ECO:0000256" key="7">
    <source>
        <dbReference type="ARBA" id="ARBA00022741"/>
    </source>
</evidence>
<feature type="region of interest" description="Disordered" evidence="12">
    <location>
        <begin position="1"/>
        <end position="23"/>
    </location>
</feature>
<evidence type="ECO:0000256" key="1">
    <source>
        <dbReference type="ARBA" id="ARBA00002324"/>
    </source>
</evidence>
<dbReference type="HAMAP" id="MF_00244">
    <property type="entry name" value="NaMN_adenylyltr"/>
    <property type="match status" value="1"/>
</dbReference>
<evidence type="ECO:0000259" key="13">
    <source>
        <dbReference type="Pfam" id="PF01467"/>
    </source>
</evidence>